<dbReference type="InterPro" id="IPR013324">
    <property type="entry name" value="RNA_pol_sigma_r3/r4-like"/>
</dbReference>
<dbReference type="CDD" id="cd06171">
    <property type="entry name" value="Sigma70_r4"/>
    <property type="match status" value="1"/>
</dbReference>
<dbReference type="InterPro" id="IPR036388">
    <property type="entry name" value="WH-like_DNA-bd_sf"/>
</dbReference>
<keyword evidence="4" id="KW-0804">Transcription</keyword>
<evidence type="ECO:0000256" key="1">
    <source>
        <dbReference type="ARBA" id="ARBA00010641"/>
    </source>
</evidence>
<dbReference type="GO" id="GO:0016987">
    <property type="term" value="F:sigma factor activity"/>
    <property type="evidence" value="ECO:0007669"/>
    <property type="project" value="UniProtKB-KW"/>
</dbReference>
<feature type="domain" description="RNA polymerase sigma factor 70 region 4 type 2" evidence="5">
    <location>
        <begin position="148"/>
        <end position="195"/>
    </location>
</feature>
<dbReference type="GO" id="GO:0006352">
    <property type="term" value="P:DNA-templated transcription initiation"/>
    <property type="evidence" value="ECO:0007669"/>
    <property type="project" value="InterPro"/>
</dbReference>
<dbReference type="PANTHER" id="PTHR43133">
    <property type="entry name" value="RNA POLYMERASE ECF-TYPE SIGMA FACTO"/>
    <property type="match status" value="1"/>
</dbReference>
<evidence type="ECO:0000256" key="2">
    <source>
        <dbReference type="ARBA" id="ARBA00023015"/>
    </source>
</evidence>
<protein>
    <submittedName>
        <fullName evidence="6">RNA polymerase factor sigma-70</fullName>
    </submittedName>
</protein>
<dbReference type="SUPFAM" id="SSF88946">
    <property type="entry name" value="Sigma2 domain of RNA polymerase sigma factors"/>
    <property type="match status" value="1"/>
</dbReference>
<dbReference type="GO" id="GO:0003677">
    <property type="term" value="F:DNA binding"/>
    <property type="evidence" value="ECO:0007669"/>
    <property type="project" value="InterPro"/>
</dbReference>
<keyword evidence="2" id="KW-0805">Transcription regulation</keyword>
<dbReference type="Pfam" id="PF08281">
    <property type="entry name" value="Sigma70_r4_2"/>
    <property type="match status" value="1"/>
</dbReference>
<dbReference type="InterPro" id="IPR039425">
    <property type="entry name" value="RNA_pol_sigma-70-like"/>
</dbReference>
<accession>A0A1J5RN70</accession>
<evidence type="ECO:0000256" key="4">
    <source>
        <dbReference type="ARBA" id="ARBA00023163"/>
    </source>
</evidence>
<dbReference type="AlphaFoldDB" id="A0A1J5RN70"/>
<evidence type="ECO:0000313" key="6">
    <source>
        <dbReference type="EMBL" id="OIQ93524.1"/>
    </source>
</evidence>
<dbReference type="NCBIfam" id="TIGR02937">
    <property type="entry name" value="sigma70-ECF"/>
    <property type="match status" value="1"/>
</dbReference>
<reference evidence="6" key="1">
    <citation type="submission" date="2016-10" db="EMBL/GenBank/DDBJ databases">
        <title>Sequence of Gallionella enrichment culture.</title>
        <authorList>
            <person name="Poehlein A."/>
            <person name="Muehling M."/>
            <person name="Daniel R."/>
        </authorList>
    </citation>
    <scope>NUCLEOTIDE SEQUENCE</scope>
</reference>
<dbReference type="InterPro" id="IPR013249">
    <property type="entry name" value="RNA_pol_sigma70_r4_t2"/>
</dbReference>
<dbReference type="InterPro" id="IPR013325">
    <property type="entry name" value="RNA_pol_sigma_r2"/>
</dbReference>
<dbReference type="Gene3D" id="1.10.10.10">
    <property type="entry name" value="Winged helix-like DNA-binding domain superfamily/Winged helix DNA-binding domain"/>
    <property type="match status" value="1"/>
</dbReference>
<dbReference type="PANTHER" id="PTHR43133:SF64">
    <property type="entry name" value="ECF SIGMA FACTOR"/>
    <property type="match status" value="1"/>
</dbReference>
<dbReference type="SUPFAM" id="SSF88659">
    <property type="entry name" value="Sigma3 and sigma4 domains of RNA polymerase sigma factors"/>
    <property type="match status" value="1"/>
</dbReference>
<comment type="similarity">
    <text evidence="1">Belongs to the sigma-70 factor family. ECF subfamily.</text>
</comment>
<evidence type="ECO:0000256" key="3">
    <source>
        <dbReference type="ARBA" id="ARBA00023082"/>
    </source>
</evidence>
<sequence length="213" mass="24186">MQTHLLGIIEGLLTTPSRHPSAVANDQQLSDFLRSVDKRAFKRAQYATQNADAALDVVQDSMIRLAEKYGDHDPAEWPMLFQRILTNAILDWHRRQKVRSAWMSNLSDFQAAGETEDFDLLETFELEASSELLDGADRQLERMQTLTILEAEIQKLPDRQREAFLMRYWEGLDVAETAAAMGCSEGSVKTHCSRATHTLAKALKAQGFDHEHR</sequence>
<organism evidence="6">
    <name type="scientific">mine drainage metagenome</name>
    <dbReference type="NCBI Taxonomy" id="410659"/>
    <lineage>
        <taxon>unclassified sequences</taxon>
        <taxon>metagenomes</taxon>
        <taxon>ecological metagenomes</taxon>
    </lineage>
</organism>
<dbReference type="NCBIfam" id="NF006550">
    <property type="entry name" value="PRK09047.1"/>
    <property type="match status" value="1"/>
</dbReference>
<dbReference type="InterPro" id="IPR014284">
    <property type="entry name" value="RNA_pol_sigma-70_dom"/>
</dbReference>
<proteinExistence type="inferred from homology"/>
<gene>
    <name evidence="6" type="ORF">GALL_244830</name>
</gene>
<dbReference type="Gene3D" id="1.10.1740.10">
    <property type="match status" value="1"/>
</dbReference>
<evidence type="ECO:0000259" key="5">
    <source>
        <dbReference type="Pfam" id="PF08281"/>
    </source>
</evidence>
<comment type="caution">
    <text evidence="6">The sequence shown here is derived from an EMBL/GenBank/DDBJ whole genome shotgun (WGS) entry which is preliminary data.</text>
</comment>
<dbReference type="EMBL" id="MLJW01000205">
    <property type="protein sequence ID" value="OIQ93524.1"/>
    <property type="molecule type" value="Genomic_DNA"/>
</dbReference>
<keyword evidence="3" id="KW-0731">Sigma factor</keyword>
<name>A0A1J5RN70_9ZZZZ</name>